<keyword evidence="1" id="KW-1133">Transmembrane helix</keyword>
<evidence type="ECO:0000313" key="3">
    <source>
        <dbReference type="Proteomes" id="UP000642829"/>
    </source>
</evidence>
<accession>A0A8J3DKW0</accession>
<reference evidence="2" key="1">
    <citation type="journal article" date="2014" name="Int. J. Syst. Evol. Microbiol.">
        <title>Complete genome sequence of Corynebacterium casei LMG S-19264T (=DSM 44701T), isolated from a smear-ripened cheese.</title>
        <authorList>
            <consortium name="US DOE Joint Genome Institute (JGI-PGF)"/>
            <person name="Walter F."/>
            <person name="Albersmeier A."/>
            <person name="Kalinowski J."/>
            <person name="Ruckert C."/>
        </authorList>
    </citation>
    <scope>NUCLEOTIDE SEQUENCE</scope>
    <source>
        <strain evidence="2">KCTC 12870</strain>
    </source>
</reference>
<feature type="transmembrane region" description="Helical" evidence="1">
    <location>
        <begin position="12"/>
        <end position="43"/>
    </location>
</feature>
<dbReference type="RefSeq" id="WP_189515209.1">
    <property type="nucleotide sequence ID" value="NZ_BMXG01000013.1"/>
</dbReference>
<name>A0A8J3DKW0_9BACT</name>
<evidence type="ECO:0000256" key="1">
    <source>
        <dbReference type="SAM" id="Phobius"/>
    </source>
</evidence>
<keyword evidence="3" id="KW-1185">Reference proteome</keyword>
<keyword evidence="1" id="KW-0812">Transmembrane</keyword>
<proteinExistence type="predicted"/>
<dbReference type="AlphaFoldDB" id="A0A8J3DKW0"/>
<evidence type="ECO:0000313" key="2">
    <source>
        <dbReference type="EMBL" id="GHC05200.1"/>
    </source>
</evidence>
<sequence>MSNSRQIPGFVYWPFCFLGYYAAVVLVGAIIGALGFSLIGALTNPDLTMAHRAMLGVGNGGELAGKVWAPAISLVLCVMQAHRRNQRKALLDPRK</sequence>
<dbReference type="EMBL" id="BMXG01000013">
    <property type="protein sequence ID" value="GHC05200.1"/>
    <property type="molecule type" value="Genomic_DNA"/>
</dbReference>
<organism evidence="2 3">
    <name type="scientific">Cerasicoccus arenae</name>
    <dbReference type="NCBI Taxonomy" id="424488"/>
    <lineage>
        <taxon>Bacteria</taxon>
        <taxon>Pseudomonadati</taxon>
        <taxon>Verrucomicrobiota</taxon>
        <taxon>Opitutia</taxon>
        <taxon>Puniceicoccales</taxon>
        <taxon>Cerasicoccaceae</taxon>
        <taxon>Cerasicoccus</taxon>
    </lineage>
</organism>
<keyword evidence="1" id="KW-0472">Membrane</keyword>
<dbReference type="Proteomes" id="UP000642829">
    <property type="component" value="Unassembled WGS sequence"/>
</dbReference>
<reference evidence="2" key="2">
    <citation type="submission" date="2020-09" db="EMBL/GenBank/DDBJ databases">
        <authorList>
            <person name="Sun Q."/>
            <person name="Kim S."/>
        </authorList>
    </citation>
    <scope>NUCLEOTIDE SEQUENCE</scope>
    <source>
        <strain evidence="2">KCTC 12870</strain>
    </source>
</reference>
<protein>
    <submittedName>
        <fullName evidence="2">Uncharacterized protein</fullName>
    </submittedName>
</protein>
<comment type="caution">
    <text evidence="2">The sequence shown here is derived from an EMBL/GenBank/DDBJ whole genome shotgun (WGS) entry which is preliminary data.</text>
</comment>
<gene>
    <name evidence="2" type="ORF">GCM10007047_22740</name>
</gene>